<dbReference type="RefSeq" id="WP_043163723.1">
    <property type="nucleotide sequence ID" value="NZ_JDUV01000001.1"/>
</dbReference>
<feature type="region of interest" description="Disordered" evidence="1">
    <location>
        <begin position="405"/>
        <end position="427"/>
    </location>
</feature>
<feature type="transmembrane region" description="Helical" evidence="2">
    <location>
        <begin position="21"/>
        <end position="42"/>
    </location>
</feature>
<comment type="caution">
    <text evidence="3">The sequence shown here is derived from an EMBL/GenBank/DDBJ whole genome shotgun (WGS) entry which is preliminary data.</text>
</comment>
<evidence type="ECO:0000256" key="1">
    <source>
        <dbReference type="SAM" id="MobiDB-lite"/>
    </source>
</evidence>
<evidence type="ECO:0000313" key="4">
    <source>
        <dbReference type="Proteomes" id="UP000029072"/>
    </source>
</evidence>
<gene>
    <name evidence="3" type="ORF">BCAL_0262</name>
</gene>
<feature type="transmembrane region" description="Helical" evidence="2">
    <location>
        <begin position="57"/>
        <end position="77"/>
    </location>
</feature>
<reference evidence="3 4" key="1">
    <citation type="submission" date="2014-03" db="EMBL/GenBank/DDBJ databases">
        <title>Genomics of Bifidobacteria.</title>
        <authorList>
            <person name="Ventura M."/>
            <person name="Milani C."/>
            <person name="Lugli G.A."/>
        </authorList>
    </citation>
    <scope>NUCLEOTIDE SEQUENCE [LARGE SCALE GENOMIC DNA]</scope>
    <source>
        <strain evidence="3 4">DSM 23973</strain>
    </source>
</reference>
<keyword evidence="2" id="KW-0812">Transmembrane</keyword>
<evidence type="ECO:0000256" key="2">
    <source>
        <dbReference type="SAM" id="Phobius"/>
    </source>
</evidence>
<dbReference type="AlphaFoldDB" id="A0A087AD07"/>
<organism evidence="3 4">
    <name type="scientific">Bifidobacterium callitrichos DSM 23973</name>
    <dbReference type="NCBI Taxonomy" id="1437609"/>
    <lineage>
        <taxon>Bacteria</taxon>
        <taxon>Bacillati</taxon>
        <taxon>Actinomycetota</taxon>
        <taxon>Actinomycetes</taxon>
        <taxon>Bifidobacteriales</taxon>
        <taxon>Bifidobacteriaceae</taxon>
        <taxon>Bifidobacterium</taxon>
    </lineage>
</organism>
<evidence type="ECO:0000313" key="3">
    <source>
        <dbReference type="EMBL" id="KFI56657.1"/>
    </source>
</evidence>
<dbReference type="EMBL" id="JGYS01000001">
    <property type="protein sequence ID" value="KFI56657.1"/>
    <property type="molecule type" value="Genomic_DNA"/>
</dbReference>
<protein>
    <submittedName>
        <fullName evidence="3">Uncharacterized protein</fullName>
    </submittedName>
</protein>
<accession>A0A087AD07</accession>
<sequence length="458" mass="49371">MNNVTDHRNRAPWFPLSTGPLVMMMLVTACSAAVMSEFLIAWPPPTWVGWQAHFRDGQIGAAAAGSFMGAVIARSFDVRSVIAPPCASRPKAGAVIQLLGWPCLANAFAYCLGMAPLTVITAMHASYGTPDMLAVSGTLVNVAAWPAFGAMVAMMVVHPLSALFALAASEIVIMAPIVLSNTIPGFSALSVAPIWQLDFPFVGEQANPWVAVSRLTLFLVVFCCLIVVVVVRASDGCREGMHLRAYSWLALPAALSAIIVAFQPNIIAIDHRLSAVCATEGRITACVAESYRDTLPTHLGTAHDVYDAFGPLGPITIIGMGLEGRDLKSMPGIEPRMLDAGEVIQPTNAIVETKHAFEMDLRGSLIDYVSGGPACDEYGSMFSRLSAFALGEHIDEYLRLGKQRYMQSQTQESRRTRDTGSDRSDSFDTDADTYDLAAWYDAHRSDVLSCALNEKDFS</sequence>
<feature type="transmembrane region" description="Helical" evidence="2">
    <location>
        <begin position="245"/>
        <end position="262"/>
    </location>
</feature>
<keyword evidence="2" id="KW-0472">Membrane</keyword>
<feature type="transmembrane region" description="Helical" evidence="2">
    <location>
        <begin position="173"/>
        <end position="195"/>
    </location>
</feature>
<proteinExistence type="predicted"/>
<feature type="transmembrane region" description="Helical" evidence="2">
    <location>
        <begin position="98"/>
        <end position="123"/>
    </location>
</feature>
<feature type="transmembrane region" description="Helical" evidence="2">
    <location>
        <begin position="215"/>
        <end position="233"/>
    </location>
</feature>
<feature type="transmembrane region" description="Helical" evidence="2">
    <location>
        <begin position="143"/>
        <end position="166"/>
    </location>
</feature>
<keyword evidence="2" id="KW-1133">Transmembrane helix</keyword>
<dbReference type="STRING" id="1437609.BCAL_0262"/>
<name>A0A087AD07_9BIFI</name>
<feature type="compositionally biased region" description="Basic and acidic residues" evidence="1">
    <location>
        <begin position="412"/>
        <end position="426"/>
    </location>
</feature>
<dbReference type="Proteomes" id="UP000029072">
    <property type="component" value="Unassembled WGS sequence"/>
</dbReference>